<dbReference type="InterPro" id="IPR009057">
    <property type="entry name" value="Homeodomain-like_sf"/>
</dbReference>
<dbReference type="GO" id="GO:0032196">
    <property type="term" value="P:transposition"/>
    <property type="evidence" value="ECO:0007669"/>
    <property type="project" value="TreeGrafter"/>
</dbReference>
<organism evidence="3 4">
    <name type="scientific">Cryobacterium flavum</name>
    <dbReference type="NCBI Taxonomy" id="1424659"/>
    <lineage>
        <taxon>Bacteria</taxon>
        <taxon>Bacillati</taxon>
        <taxon>Actinomycetota</taxon>
        <taxon>Actinomycetes</taxon>
        <taxon>Micrococcales</taxon>
        <taxon>Microbacteriaceae</taxon>
        <taxon>Cryobacterium</taxon>
    </lineage>
</organism>
<dbReference type="SUPFAM" id="SSF46689">
    <property type="entry name" value="Homeodomain-like"/>
    <property type="match status" value="1"/>
</dbReference>
<dbReference type="RefSeq" id="WP_139165830.1">
    <property type="nucleotide sequence ID" value="NZ_FNIB01000021.1"/>
</dbReference>
<dbReference type="NCBIfam" id="NF033563">
    <property type="entry name" value="transpos_IS30"/>
    <property type="match status" value="1"/>
</dbReference>
<gene>
    <name evidence="3" type="ORF">SAMN05216368_12131</name>
</gene>
<evidence type="ECO:0000313" key="4">
    <source>
        <dbReference type="Proteomes" id="UP000199639"/>
    </source>
</evidence>
<reference evidence="3 4" key="1">
    <citation type="submission" date="2016-10" db="EMBL/GenBank/DDBJ databases">
        <authorList>
            <person name="Varghese N."/>
            <person name="Submissions S."/>
        </authorList>
    </citation>
    <scope>NUCLEOTIDE SEQUENCE [LARGE SCALE GENOMIC DNA]</scope>
    <source>
        <strain evidence="3 4">CGMCC 1.11215</strain>
    </source>
</reference>
<dbReference type="GO" id="GO:0004803">
    <property type="term" value="F:transposase activity"/>
    <property type="evidence" value="ECO:0007669"/>
    <property type="project" value="TreeGrafter"/>
</dbReference>
<proteinExistence type="predicted"/>
<dbReference type="EMBL" id="FNIB01000021">
    <property type="protein sequence ID" value="SDO52499.1"/>
    <property type="molecule type" value="Genomic_DNA"/>
</dbReference>
<dbReference type="SUPFAM" id="SSF53098">
    <property type="entry name" value="Ribonuclease H-like"/>
    <property type="match status" value="1"/>
</dbReference>
<dbReference type="AlphaFoldDB" id="A0A5E9G3G7"/>
<dbReference type="Pfam" id="PF13936">
    <property type="entry name" value="HTH_38"/>
    <property type="match status" value="1"/>
</dbReference>
<dbReference type="GO" id="GO:0005829">
    <property type="term" value="C:cytosol"/>
    <property type="evidence" value="ECO:0007669"/>
    <property type="project" value="TreeGrafter"/>
</dbReference>
<evidence type="ECO:0000259" key="2">
    <source>
        <dbReference type="Pfam" id="PF13936"/>
    </source>
</evidence>
<dbReference type="InterPro" id="IPR051917">
    <property type="entry name" value="Transposase-Integrase"/>
</dbReference>
<dbReference type="PANTHER" id="PTHR10948">
    <property type="entry name" value="TRANSPOSASE"/>
    <property type="match status" value="1"/>
</dbReference>
<dbReference type="Proteomes" id="UP000199639">
    <property type="component" value="Unassembled WGS sequence"/>
</dbReference>
<name>A0A5E9G3G7_9MICO</name>
<dbReference type="InterPro" id="IPR053392">
    <property type="entry name" value="Transposase_IS30-like"/>
</dbReference>
<protein>
    <submittedName>
        <fullName evidence="3">Transposase and inactivated derivatives, IS30 family</fullName>
    </submittedName>
</protein>
<dbReference type="InterPro" id="IPR025246">
    <property type="entry name" value="IS30-like_HTH"/>
</dbReference>
<dbReference type="InterPro" id="IPR012337">
    <property type="entry name" value="RNaseH-like_sf"/>
</dbReference>
<accession>A0A5E9G3G7</accession>
<dbReference type="GO" id="GO:0006310">
    <property type="term" value="P:DNA recombination"/>
    <property type="evidence" value="ECO:0007669"/>
    <property type="project" value="UniProtKB-KW"/>
</dbReference>
<feature type="non-terminal residue" evidence="3">
    <location>
        <position position="314"/>
    </location>
</feature>
<evidence type="ECO:0000313" key="3">
    <source>
        <dbReference type="EMBL" id="SDO52499.1"/>
    </source>
</evidence>
<keyword evidence="1" id="KW-0233">DNA recombination</keyword>
<dbReference type="PROSITE" id="PS51257">
    <property type="entry name" value="PROKAR_LIPOPROTEIN"/>
    <property type="match status" value="1"/>
</dbReference>
<feature type="domain" description="Transposase IS30-like HTH" evidence="2">
    <location>
        <begin position="57"/>
        <end position="100"/>
    </location>
</feature>
<sequence length="314" mass="34843">MWSKFELVEKQARFWVLMSHGSTLTAACDAVGVNRRTGRRWRQATGGRIPLPEAERSGRYLSLEERLRIADLHLGGTGVRAIAALVGRSAATISRELARGGSKTGPQARTKYAPYAAQKQAELRGRRPKASKFDHPELALLVQKKLCVKWSPEQISDHLAAVFPDRQEMRVSPEAIYQALYGGGRGDLRGDLHQHLRTGRAIRHPRRPAAKNSGKIPDMTMISERPAEVEDRAVPGHWEGDLILGSHCRSAIATLVERQTRFTMLVHLPGDHGAITVREGLLAAIKTLPEHLVKTLTWDQGTELAQHRKITLAT</sequence>
<evidence type="ECO:0000256" key="1">
    <source>
        <dbReference type="ARBA" id="ARBA00023172"/>
    </source>
</evidence>
<dbReference type="STRING" id="1424659.SAMN05216368_12131"/>
<dbReference type="PANTHER" id="PTHR10948:SF23">
    <property type="entry name" value="TRANSPOSASE INSI FOR INSERTION SEQUENCE ELEMENT IS30A-RELATED"/>
    <property type="match status" value="1"/>
</dbReference>